<organism evidence="1 2">
    <name type="scientific">Pyrenophora tritici-repentis</name>
    <dbReference type="NCBI Taxonomy" id="45151"/>
    <lineage>
        <taxon>Eukaryota</taxon>
        <taxon>Fungi</taxon>
        <taxon>Dikarya</taxon>
        <taxon>Ascomycota</taxon>
        <taxon>Pezizomycotina</taxon>
        <taxon>Dothideomycetes</taxon>
        <taxon>Pleosporomycetidae</taxon>
        <taxon>Pleosporales</taxon>
        <taxon>Pleosporineae</taxon>
        <taxon>Pleosporaceae</taxon>
        <taxon>Pyrenophora</taxon>
    </lineage>
</organism>
<name>A0A5M9LWU5_9PLEO</name>
<evidence type="ECO:0000313" key="2">
    <source>
        <dbReference type="Proteomes" id="UP000245464"/>
    </source>
</evidence>
<accession>A0A5M9LWU5</accession>
<reference evidence="1" key="1">
    <citation type="journal article" date="2018" name="BMC Genomics">
        <title>Comparative genomics of the wheat fungal pathogen Pyrenophora tritici-repentis reveals chromosomal variations and genome plasticity.</title>
        <authorList>
            <person name="Moolhuijzen P."/>
            <person name="See P.T."/>
            <person name="Hane J.K."/>
            <person name="Shi G."/>
            <person name="Liu Z."/>
            <person name="Oliver R.P."/>
            <person name="Moffat C.S."/>
        </authorList>
    </citation>
    <scope>NUCLEOTIDE SEQUENCE [LARGE SCALE GENOMIC DNA]</scope>
    <source>
        <strain evidence="1">M4</strain>
    </source>
</reference>
<dbReference type="EMBL" id="NQIK02000001">
    <property type="protein sequence ID" value="KAF7579241.1"/>
    <property type="molecule type" value="Genomic_DNA"/>
</dbReference>
<proteinExistence type="predicted"/>
<dbReference type="RefSeq" id="XP_065966295.1">
    <property type="nucleotide sequence ID" value="XM_066104093.1"/>
</dbReference>
<dbReference type="Proteomes" id="UP000245464">
    <property type="component" value="Chromosome 1"/>
</dbReference>
<dbReference type="KEGG" id="ptrr:90954536"/>
<gene>
    <name evidence="1" type="ORF">PtrM4_034810</name>
</gene>
<dbReference type="GeneID" id="90954536"/>
<comment type="caution">
    <text evidence="1">The sequence shown here is derived from an EMBL/GenBank/DDBJ whole genome shotgun (WGS) entry which is preliminary data.</text>
</comment>
<evidence type="ECO:0000313" key="1">
    <source>
        <dbReference type="EMBL" id="KAF7579241.1"/>
    </source>
</evidence>
<sequence length="56" mass="6156">MRRQLPPSHLKVPPGPHAFPRQQFLGQDTVVVNHYAGIEKAIPAIPSLPGFRTSAE</sequence>
<dbReference type="AlphaFoldDB" id="A0A5M9LWU5"/>
<protein>
    <submittedName>
        <fullName evidence="1">Uncharacterized protein</fullName>
    </submittedName>
</protein>